<proteinExistence type="predicted"/>
<evidence type="ECO:0000313" key="1">
    <source>
        <dbReference type="EMBL" id="JAE16176.1"/>
    </source>
</evidence>
<accession>A0A0A9G0W6</accession>
<name>A0A0A9G0W6_ARUDO</name>
<reference evidence="1" key="1">
    <citation type="submission" date="2014-09" db="EMBL/GenBank/DDBJ databases">
        <authorList>
            <person name="Magalhaes I.L.F."/>
            <person name="Oliveira U."/>
            <person name="Santos F.R."/>
            <person name="Vidigal T.H.D.A."/>
            <person name="Brescovit A.D."/>
            <person name="Santos A.J."/>
        </authorList>
    </citation>
    <scope>NUCLEOTIDE SEQUENCE</scope>
    <source>
        <tissue evidence="1">Shoot tissue taken approximately 20 cm above the soil surface</tissue>
    </source>
</reference>
<sequence>MVSFLACQNACFRIVTKYCYNHSKNTQPKKAIIIGRYAYLAKLIAMLEPQHKIEVK</sequence>
<organism evidence="1">
    <name type="scientific">Arundo donax</name>
    <name type="common">Giant reed</name>
    <name type="synonym">Donax arundinaceus</name>
    <dbReference type="NCBI Taxonomy" id="35708"/>
    <lineage>
        <taxon>Eukaryota</taxon>
        <taxon>Viridiplantae</taxon>
        <taxon>Streptophyta</taxon>
        <taxon>Embryophyta</taxon>
        <taxon>Tracheophyta</taxon>
        <taxon>Spermatophyta</taxon>
        <taxon>Magnoliopsida</taxon>
        <taxon>Liliopsida</taxon>
        <taxon>Poales</taxon>
        <taxon>Poaceae</taxon>
        <taxon>PACMAD clade</taxon>
        <taxon>Arundinoideae</taxon>
        <taxon>Arundineae</taxon>
        <taxon>Arundo</taxon>
    </lineage>
</organism>
<dbReference type="AlphaFoldDB" id="A0A0A9G0W6"/>
<dbReference type="EMBL" id="GBRH01181720">
    <property type="protein sequence ID" value="JAE16176.1"/>
    <property type="molecule type" value="Transcribed_RNA"/>
</dbReference>
<reference evidence="1" key="2">
    <citation type="journal article" date="2015" name="Data Brief">
        <title>Shoot transcriptome of the giant reed, Arundo donax.</title>
        <authorList>
            <person name="Barrero R.A."/>
            <person name="Guerrero F.D."/>
            <person name="Moolhuijzen P."/>
            <person name="Goolsby J.A."/>
            <person name="Tidwell J."/>
            <person name="Bellgard S.E."/>
            <person name="Bellgard M.I."/>
        </authorList>
    </citation>
    <scope>NUCLEOTIDE SEQUENCE</scope>
    <source>
        <tissue evidence="1">Shoot tissue taken approximately 20 cm above the soil surface</tissue>
    </source>
</reference>
<protein>
    <submittedName>
        <fullName evidence="1">Uncharacterized protein</fullName>
    </submittedName>
</protein>